<feature type="compositionally biased region" description="Basic and acidic residues" evidence="1">
    <location>
        <begin position="260"/>
        <end position="271"/>
    </location>
</feature>
<evidence type="ECO:0000256" key="1">
    <source>
        <dbReference type="SAM" id="MobiDB-lite"/>
    </source>
</evidence>
<feature type="compositionally biased region" description="Basic and acidic residues" evidence="1">
    <location>
        <begin position="235"/>
        <end position="246"/>
    </location>
</feature>
<feature type="compositionally biased region" description="Polar residues" evidence="1">
    <location>
        <begin position="218"/>
        <end position="234"/>
    </location>
</feature>
<evidence type="ECO:0000313" key="2">
    <source>
        <dbReference type="EMBL" id="TNN32811.1"/>
    </source>
</evidence>
<name>A0A4Z2EW70_9TELE</name>
<reference evidence="2 3" key="1">
    <citation type="submission" date="2019-03" db="EMBL/GenBank/DDBJ databases">
        <title>First draft genome of Liparis tanakae, snailfish: a comprehensive survey of snailfish specific genes.</title>
        <authorList>
            <person name="Kim W."/>
            <person name="Song I."/>
            <person name="Jeong J.-H."/>
            <person name="Kim D."/>
            <person name="Kim S."/>
            <person name="Ryu S."/>
            <person name="Song J.Y."/>
            <person name="Lee S.K."/>
        </authorList>
    </citation>
    <scope>NUCLEOTIDE SEQUENCE [LARGE SCALE GENOMIC DNA]</scope>
    <source>
        <tissue evidence="2">Muscle</tissue>
    </source>
</reference>
<keyword evidence="3" id="KW-1185">Reference proteome</keyword>
<feature type="region of interest" description="Disordered" evidence="1">
    <location>
        <begin position="217"/>
        <end position="278"/>
    </location>
</feature>
<dbReference type="EMBL" id="SRLO01002485">
    <property type="protein sequence ID" value="TNN32811.1"/>
    <property type="molecule type" value="Genomic_DNA"/>
</dbReference>
<organism evidence="2 3">
    <name type="scientific">Liparis tanakae</name>
    <name type="common">Tanaka's snailfish</name>
    <dbReference type="NCBI Taxonomy" id="230148"/>
    <lineage>
        <taxon>Eukaryota</taxon>
        <taxon>Metazoa</taxon>
        <taxon>Chordata</taxon>
        <taxon>Craniata</taxon>
        <taxon>Vertebrata</taxon>
        <taxon>Euteleostomi</taxon>
        <taxon>Actinopterygii</taxon>
        <taxon>Neopterygii</taxon>
        <taxon>Teleostei</taxon>
        <taxon>Neoteleostei</taxon>
        <taxon>Acanthomorphata</taxon>
        <taxon>Eupercaria</taxon>
        <taxon>Perciformes</taxon>
        <taxon>Cottioidei</taxon>
        <taxon>Cottales</taxon>
        <taxon>Liparidae</taxon>
        <taxon>Liparis</taxon>
    </lineage>
</organism>
<protein>
    <submittedName>
        <fullName evidence="2">Uncharacterized protein</fullName>
    </submittedName>
</protein>
<evidence type="ECO:0000313" key="3">
    <source>
        <dbReference type="Proteomes" id="UP000314294"/>
    </source>
</evidence>
<dbReference type="AlphaFoldDB" id="A0A4Z2EW70"/>
<accession>A0A4Z2EW70</accession>
<comment type="caution">
    <text evidence="2">The sequence shown here is derived from an EMBL/GenBank/DDBJ whole genome shotgun (WGS) entry which is preliminary data.</text>
</comment>
<gene>
    <name evidence="2" type="ORF">EYF80_057022</name>
</gene>
<sequence>MDRAESPQIKHRPTSGNKGSTAHFKAAIFLLCALLPGRLRLALRPRPVRAELMELMELVELMELLLRLLSGLQAEAGSGGSGVQTALRLAEDLVPLSPEGHRAAPRGASPVGREQRLVGRGERLQPPPVGARGVGELLLPEPVGGADLLQHAVQHLRAWGEMRGRWDRHVLPRGNVPPEDALWDGVHAHHSLLRELLLALMEEPLVLLMLFSHRHPENQTQAQQQERPGTTPQDQSRDHLTRPEQRPHHKTRAETTSQDQSRDHITRPEQRPHHRTSI</sequence>
<proteinExistence type="predicted"/>
<dbReference type="Proteomes" id="UP000314294">
    <property type="component" value="Unassembled WGS sequence"/>
</dbReference>